<organism evidence="6 7">
    <name type="scientific">Acetobacterium woodii (strain ATCC 29683 / DSM 1030 / JCM 2381 / KCTC 1655 / WB1)</name>
    <dbReference type="NCBI Taxonomy" id="931626"/>
    <lineage>
        <taxon>Bacteria</taxon>
        <taxon>Bacillati</taxon>
        <taxon>Bacillota</taxon>
        <taxon>Clostridia</taxon>
        <taxon>Eubacteriales</taxon>
        <taxon>Eubacteriaceae</taxon>
        <taxon>Acetobacterium</taxon>
    </lineage>
</organism>
<dbReference type="Pfam" id="PF02576">
    <property type="entry name" value="RimP_N"/>
    <property type="match status" value="1"/>
</dbReference>
<dbReference type="Gene3D" id="2.30.30.180">
    <property type="entry name" value="Ribosome maturation factor RimP, C-terminal domain"/>
    <property type="match status" value="1"/>
</dbReference>
<dbReference type="InterPro" id="IPR028989">
    <property type="entry name" value="RimP_N"/>
</dbReference>
<comment type="similarity">
    <text evidence="3">Belongs to the RimP family.</text>
</comment>
<keyword evidence="2 3" id="KW-0690">Ribosome biogenesis</keyword>
<dbReference type="FunFam" id="3.30.300.70:FF:000001">
    <property type="entry name" value="Ribosome maturation factor RimP"/>
    <property type="match status" value="1"/>
</dbReference>
<dbReference type="Gene3D" id="3.30.300.70">
    <property type="entry name" value="RimP-like superfamily, N-terminal"/>
    <property type="match status" value="1"/>
</dbReference>
<dbReference type="InterPro" id="IPR003728">
    <property type="entry name" value="Ribosome_maturation_RimP"/>
</dbReference>
<feature type="domain" description="Ribosome maturation factor RimP C-terminal" evidence="5">
    <location>
        <begin position="88"/>
        <end position="149"/>
    </location>
</feature>
<dbReference type="eggNOG" id="COG0779">
    <property type="taxonomic scope" value="Bacteria"/>
</dbReference>
<comment type="subcellular location">
    <subcellularLocation>
        <location evidence="3">Cytoplasm</location>
    </subcellularLocation>
</comment>
<dbReference type="KEGG" id="awo:Awo_c19430"/>
<evidence type="ECO:0000256" key="3">
    <source>
        <dbReference type="HAMAP-Rule" id="MF_01077"/>
    </source>
</evidence>
<dbReference type="Proteomes" id="UP000007177">
    <property type="component" value="Chromosome"/>
</dbReference>
<dbReference type="GO" id="GO:0005829">
    <property type="term" value="C:cytosol"/>
    <property type="evidence" value="ECO:0007669"/>
    <property type="project" value="TreeGrafter"/>
</dbReference>
<dbReference type="GO" id="GO:0006412">
    <property type="term" value="P:translation"/>
    <property type="evidence" value="ECO:0007669"/>
    <property type="project" value="TreeGrafter"/>
</dbReference>
<keyword evidence="7" id="KW-1185">Reference proteome</keyword>
<evidence type="ECO:0000259" key="5">
    <source>
        <dbReference type="Pfam" id="PF17384"/>
    </source>
</evidence>
<dbReference type="RefSeq" id="WP_014356322.1">
    <property type="nucleotide sequence ID" value="NC_016894.1"/>
</dbReference>
<keyword evidence="1 3" id="KW-0963">Cytoplasm</keyword>
<evidence type="ECO:0000313" key="7">
    <source>
        <dbReference type="Proteomes" id="UP000007177"/>
    </source>
</evidence>
<reference evidence="6 7" key="2">
    <citation type="journal article" date="2012" name="PLoS ONE">
        <title>An ancient pathway combining carbon dioxide fixation with the generation and utilization of a sodium ion gradient for ATP synthesis.</title>
        <authorList>
            <person name="Poehlein A."/>
            <person name="Schmidt S."/>
            <person name="Kaster A.K."/>
            <person name="Goenrich M."/>
            <person name="Vollmers J."/>
            <person name="Thurmer A."/>
            <person name="Bertsch J."/>
            <person name="Schuchmann K."/>
            <person name="Voigt B."/>
            <person name="Hecker M."/>
            <person name="Daniel R."/>
            <person name="Thauer R.K."/>
            <person name="Gottschalk G."/>
            <person name="Muller V."/>
        </authorList>
    </citation>
    <scope>NUCLEOTIDE SEQUENCE [LARGE SCALE GENOMIC DNA]</scope>
    <source>
        <strain evidence="7">ATCC 29683 / DSM 1030 / JCM 2381 / KCTC 1655 / WB1</strain>
    </source>
</reference>
<name>H6LJW8_ACEWD</name>
<dbReference type="InterPro" id="IPR028998">
    <property type="entry name" value="RimP_C"/>
</dbReference>
<comment type="function">
    <text evidence="3">Required for maturation of 30S ribosomal subunits.</text>
</comment>
<dbReference type="CDD" id="cd01734">
    <property type="entry name" value="YlxS_C"/>
    <property type="match status" value="1"/>
</dbReference>
<dbReference type="STRING" id="931626.Awo_c19430"/>
<feature type="domain" description="Ribosome maturation factor RimP N-terminal" evidence="4">
    <location>
        <begin position="14"/>
        <end position="84"/>
    </location>
</feature>
<dbReference type="PANTHER" id="PTHR33867">
    <property type="entry name" value="RIBOSOME MATURATION FACTOR RIMP"/>
    <property type="match status" value="1"/>
</dbReference>
<dbReference type="OrthoDB" id="9805006at2"/>
<dbReference type="HAMAP" id="MF_01077">
    <property type="entry name" value="RimP"/>
    <property type="match status" value="1"/>
</dbReference>
<proteinExistence type="inferred from homology"/>
<dbReference type="EMBL" id="CP002987">
    <property type="protein sequence ID" value="AFA48722.1"/>
    <property type="molecule type" value="Genomic_DNA"/>
</dbReference>
<dbReference type="InterPro" id="IPR035956">
    <property type="entry name" value="RimP_N_sf"/>
</dbReference>
<evidence type="ECO:0000313" key="6">
    <source>
        <dbReference type="EMBL" id="AFA48722.1"/>
    </source>
</evidence>
<evidence type="ECO:0000259" key="4">
    <source>
        <dbReference type="Pfam" id="PF02576"/>
    </source>
</evidence>
<protein>
    <recommendedName>
        <fullName evidence="3">Ribosome maturation factor RimP</fullName>
    </recommendedName>
</protein>
<dbReference type="HOGENOM" id="CLU_070525_2_2_9"/>
<dbReference type="AlphaFoldDB" id="H6LJW8"/>
<reference evidence="7" key="1">
    <citation type="submission" date="2011-07" db="EMBL/GenBank/DDBJ databases">
        <title>Complete genome sequence of Acetobacterium woodii.</title>
        <authorList>
            <person name="Poehlein A."/>
            <person name="Schmidt S."/>
            <person name="Kaster A.-K."/>
            <person name="Goenrich M."/>
            <person name="Vollmers J."/>
            <person name="Thuermer A."/>
            <person name="Gottschalk G."/>
            <person name="Thauer R.K."/>
            <person name="Daniel R."/>
            <person name="Mueller V."/>
        </authorList>
    </citation>
    <scope>NUCLEOTIDE SEQUENCE [LARGE SCALE GENOMIC DNA]</scope>
    <source>
        <strain evidence="7">ATCC 29683 / DSM 1030 / JCM 2381 / KCTC 1655 / WB1</strain>
    </source>
</reference>
<dbReference type="SUPFAM" id="SSF74942">
    <property type="entry name" value="YhbC-like, C-terminal domain"/>
    <property type="match status" value="1"/>
</dbReference>
<dbReference type="Pfam" id="PF17384">
    <property type="entry name" value="DUF150_C"/>
    <property type="match status" value="1"/>
</dbReference>
<dbReference type="GO" id="GO:0000028">
    <property type="term" value="P:ribosomal small subunit assembly"/>
    <property type="evidence" value="ECO:0007669"/>
    <property type="project" value="TreeGrafter"/>
</dbReference>
<dbReference type="PANTHER" id="PTHR33867:SF1">
    <property type="entry name" value="RIBOSOME MATURATION FACTOR RIMP"/>
    <property type="match status" value="1"/>
</dbReference>
<accession>H6LJW8</accession>
<dbReference type="InterPro" id="IPR036847">
    <property type="entry name" value="RimP_C_sf"/>
</dbReference>
<evidence type="ECO:0000256" key="1">
    <source>
        <dbReference type="ARBA" id="ARBA00022490"/>
    </source>
</evidence>
<dbReference type="SUPFAM" id="SSF75420">
    <property type="entry name" value="YhbC-like, N-terminal domain"/>
    <property type="match status" value="1"/>
</dbReference>
<gene>
    <name evidence="3" type="primary">rimP</name>
    <name evidence="6" type="ordered locus">Awo_c19430</name>
</gene>
<sequence>MKKVSKEVYLEELATPLVELLGYELVDVTFEKRGKDWCLTLFIDSESGITLDDCENVSRKISEMLDEKDPIEQSYFLEVSSPGINRPLKKEKHYLANINKNIEIHLFSPLAGKKDIDGVLKSYTEKELSMELATGEILTLENSKIAKANRLDELNFKTLPTAE</sequence>
<evidence type="ECO:0000256" key="2">
    <source>
        <dbReference type="ARBA" id="ARBA00022517"/>
    </source>
</evidence>